<dbReference type="SUPFAM" id="SSF48726">
    <property type="entry name" value="Immunoglobulin"/>
    <property type="match status" value="1"/>
</dbReference>
<feature type="domain" description="Immunoglobulin I-set" evidence="2">
    <location>
        <begin position="9"/>
        <end position="54"/>
    </location>
</feature>
<organism evidence="3 4">
    <name type="scientific">Anopheles atroparvus</name>
    <name type="common">European mosquito</name>
    <dbReference type="NCBI Taxonomy" id="41427"/>
    <lineage>
        <taxon>Eukaryota</taxon>
        <taxon>Metazoa</taxon>
        <taxon>Ecdysozoa</taxon>
        <taxon>Arthropoda</taxon>
        <taxon>Hexapoda</taxon>
        <taxon>Insecta</taxon>
        <taxon>Pterygota</taxon>
        <taxon>Neoptera</taxon>
        <taxon>Endopterygota</taxon>
        <taxon>Diptera</taxon>
        <taxon>Nematocera</taxon>
        <taxon>Culicoidea</taxon>
        <taxon>Culicidae</taxon>
        <taxon>Anophelinae</taxon>
        <taxon>Anopheles</taxon>
    </lineage>
</organism>
<feature type="compositionally biased region" description="Polar residues" evidence="1">
    <location>
        <begin position="72"/>
        <end position="88"/>
    </location>
</feature>
<evidence type="ECO:0000313" key="4">
    <source>
        <dbReference type="Proteomes" id="UP000075880"/>
    </source>
</evidence>
<dbReference type="Pfam" id="PF07679">
    <property type="entry name" value="I-set"/>
    <property type="match status" value="1"/>
</dbReference>
<dbReference type="AlphaFoldDB" id="A0AAG5DB91"/>
<dbReference type="InterPro" id="IPR036179">
    <property type="entry name" value="Ig-like_dom_sf"/>
</dbReference>
<dbReference type="Proteomes" id="UP000075880">
    <property type="component" value="Unassembled WGS sequence"/>
</dbReference>
<evidence type="ECO:0000313" key="3">
    <source>
        <dbReference type="EnsemblMetazoa" id="ENSAATROPP008516"/>
    </source>
</evidence>
<evidence type="ECO:0000256" key="1">
    <source>
        <dbReference type="SAM" id="MobiDB-lite"/>
    </source>
</evidence>
<dbReference type="InterPro" id="IPR013098">
    <property type="entry name" value="Ig_I-set"/>
</dbReference>
<reference evidence="3" key="1">
    <citation type="submission" date="2024-04" db="UniProtKB">
        <authorList>
            <consortium name="EnsemblMetazoa"/>
        </authorList>
    </citation>
    <scope>IDENTIFICATION</scope>
    <source>
        <strain evidence="3">EBRO</strain>
    </source>
</reference>
<keyword evidence="4" id="KW-1185">Reference proteome</keyword>
<proteinExistence type="predicted"/>
<accession>A0AAG5DB91</accession>
<dbReference type="Gene3D" id="2.60.40.10">
    <property type="entry name" value="Immunoglobulins"/>
    <property type="match status" value="1"/>
</dbReference>
<name>A0AAG5DB91_ANOAO</name>
<sequence>MIISNERYLMNENESSMYAVQMTLVIRKLHKADMGGYKCISKNSIGDAEGTIRLYEMELQKKTKSAHRLNSVEDTSNNDEINSTPNIDQSEENNKIHKNGRLYKGLQAGEHDLISSSNSAVASFLLQSRPPVCLALALLALAVTGLRWRCGLLQPFVTTCCS</sequence>
<dbReference type="InterPro" id="IPR013783">
    <property type="entry name" value="Ig-like_fold"/>
</dbReference>
<evidence type="ECO:0000259" key="2">
    <source>
        <dbReference type="Pfam" id="PF07679"/>
    </source>
</evidence>
<protein>
    <recommendedName>
        <fullName evidence="2">Immunoglobulin I-set domain-containing protein</fullName>
    </recommendedName>
</protein>
<dbReference type="EnsemblMetazoa" id="ENSAATROPT009418">
    <property type="protein sequence ID" value="ENSAATROPP008516"/>
    <property type="gene ID" value="ENSAATROPG007676"/>
</dbReference>
<feature type="region of interest" description="Disordered" evidence="1">
    <location>
        <begin position="66"/>
        <end position="94"/>
    </location>
</feature>